<comment type="caution">
    <text evidence="1">The sequence shown here is derived from an EMBL/GenBank/DDBJ whole genome shotgun (WGS) entry which is preliminary data.</text>
</comment>
<reference evidence="1 2" key="1">
    <citation type="journal article" date="2018" name="MBio">
        <title>Comparative Genomics Reveals the Core Gene Toolbox for the Fungus-Insect Symbiosis.</title>
        <authorList>
            <person name="Wang Y."/>
            <person name="Stata M."/>
            <person name="Wang W."/>
            <person name="Stajich J.E."/>
            <person name="White M.M."/>
            <person name="Moncalvo J.M."/>
        </authorList>
    </citation>
    <scope>NUCLEOTIDE SEQUENCE [LARGE SCALE GENOMIC DNA]</scope>
    <source>
        <strain evidence="1 2">SWE-8-4</strain>
    </source>
</reference>
<dbReference type="AlphaFoldDB" id="A0A2T9YDQ3"/>
<dbReference type="OrthoDB" id="5522487at2759"/>
<dbReference type="EMBL" id="MBFR01000258">
    <property type="protein sequence ID" value="PVU90424.1"/>
    <property type="molecule type" value="Genomic_DNA"/>
</dbReference>
<protein>
    <submittedName>
        <fullName evidence="1">Uncharacterized protein</fullName>
    </submittedName>
</protein>
<name>A0A2T9YDQ3_9FUNG</name>
<organism evidence="1 2">
    <name type="scientific">Smittium simulii</name>
    <dbReference type="NCBI Taxonomy" id="133385"/>
    <lineage>
        <taxon>Eukaryota</taxon>
        <taxon>Fungi</taxon>
        <taxon>Fungi incertae sedis</taxon>
        <taxon>Zoopagomycota</taxon>
        <taxon>Kickxellomycotina</taxon>
        <taxon>Harpellomycetes</taxon>
        <taxon>Harpellales</taxon>
        <taxon>Legeriomycetaceae</taxon>
        <taxon>Smittium</taxon>
    </lineage>
</organism>
<evidence type="ECO:0000313" key="2">
    <source>
        <dbReference type="Proteomes" id="UP000245383"/>
    </source>
</evidence>
<keyword evidence="2" id="KW-1185">Reference proteome</keyword>
<accession>A0A2T9YDQ3</accession>
<gene>
    <name evidence="1" type="ORF">BB561_004888</name>
</gene>
<dbReference type="Proteomes" id="UP000245383">
    <property type="component" value="Unassembled WGS sequence"/>
</dbReference>
<proteinExistence type="predicted"/>
<sequence length="316" mass="35434">MDDNELKYWDSYQYDYSPVAFDSENSFDCYGQNKALSPYPNSHYNPFSLTSKHTSFDISPAIHSQNTPNKYLYPKYKFCEYPNLTPAPASNNSNLLSKSFVKKSSSEFLLDSVTCHSIKRHKNFSHAIIHPPDSICNFVPNTAFCPSNQDFVSSSTATNKISNSNSISRNSTASLSDNLSKNFIQPSCLDDNFNTKFKHFALNNNIPSQPKSMPLSPSQSNHKPLDFQSFSNPVSSNNSLIQNINISDNLIHVNNTSLTTKNSIAISSFNLISPPIHDQSNLPLLSSPIDPVALQMRLRFLQNSIEEQNRLSNQSD</sequence>
<evidence type="ECO:0000313" key="1">
    <source>
        <dbReference type="EMBL" id="PVU90424.1"/>
    </source>
</evidence>